<keyword evidence="2" id="KW-0812">Transmembrane</keyword>
<comment type="caution">
    <text evidence="3">The sequence shown here is derived from an EMBL/GenBank/DDBJ whole genome shotgun (WGS) entry which is preliminary data.</text>
</comment>
<keyword evidence="2" id="KW-1133">Transmembrane helix</keyword>
<sequence>MGEPRVSTIATLLDILNQKWPKPFPERNDEESSNTPTSEQQDYLEVVSTGHVDIVTNSSEIQAVWSNVAITESTVLRNETTYPQHFTDSSYDWETTLPMSTTDFMFEGVLSFYYGFAIAILILALIVLLIVIFLCCERLRKRQRRVKFAPSVTGEPAVFSGATARREVFHTLANRSLNSEMSPCYDVKVSPQSEEIPMREFISEKIRPMEMVTSVRHGREKSHLTRIHAAKRWTPDYNGNLMPVAVTNAASSRWRKIAMQSEFRKSRYSQNVNLHPRTYSEPVRKIRPRSRLPKFTLAGEPIMTSSEPSFISGSHPRSPESDEVPGGNNKIKKRLEQESSLIVPTNSPNCSSDEEHSGSVFQSGRKPVVPDSDFGASAGVSQCIVSSNTSMNEGESLASNSYVWDGYDPSFRQRHLSYVDGAYYPVLEEKQYWV</sequence>
<reference evidence="3" key="1">
    <citation type="submission" date="2021-10" db="EMBL/GenBank/DDBJ databases">
        <title>Tropical sea cucumber genome reveals ecological adaptation and Cuvierian tubules defense mechanism.</title>
        <authorList>
            <person name="Chen T."/>
        </authorList>
    </citation>
    <scope>NUCLEOTIDE SEQUENCE</scope>
    <source>
        <strain evidence="3">Nanhai2018</strain>
        <tissue evidence="3">Muscle</tissue>
    </source>
</reference>
<dbReference type="OrthoDB" id="10031583at2759"/>
<keyword evidence="4" id="KW-1185">Reference proteome</keyword>
<accession>A0A9Q1HC72</accession>
<name>A0A9Q1HC72_HOLLE</name>
<feature type="transmembrane region" description="Helical" evidence="2">
    <location>
        <begin position="112"/>
        <end position="135"/>
    </location>
</feature>
<feature type="region of interest" description="Disordered" evidence="1">
    <location>
        <begin position="297"/>
        <end position="368"/>
    </location>
</feature>
<feature type="compositionally biased region" description="Polar residues" evidence="1">
    <location>
        <begin position="338"/>
        <end position="351"/>
    </location>
</feature>
<proteinExistence type="predicted"/>
<evidence type="ECO:0000256" key="2">
    <source>
        <dbReference type="SAM" id="Phobius"/>
    </source>
</evidence>
<feature type="compositionally biased region" description="Polar residues" evidence="1">
    <location>
        <begin position="303"/>
        <end position="312"/>
    </location>
</feature>
<dbReference type="AlphaFoldDB" id="A0A9Q1HC72"/>
<evidence type="ECO:0000313" key="4">
    <source>
        <dbReference type="Proteomes" id="UP001152320"/>
    </source>
</evidence>
<protein>
    <submittedName>
        <fullName evidence="3">Uncharacterized protein</fullName>
    </submittedName>
</protein>
<dbReference type="Proteomes" id="UP001152320">
    <property type="component" value="Chromosome 6"/>
</dbReference>
<gene>
    <name evidence="3" type="ORF">HOLleu_14091</name>
</gene>
<dbReference type="EMBL" id="JAIZAY010000006">
    <property type="protein sequence ID" value="KAJ8039931.1"/>
    <property type="molecule type" value="Genomic_DNA"/>
</dbReference>
<organism evidence="3 4">
    <name type="scientific">Holothuria leucospilota</name>
    <name type="common">Black long sea cucumber</name>
    <name type="synonym">Mertensiothuria leucospilota</name>
    <dbReference type="NCBI Taxonomy" id="206669"/>
    <lineage>
        <taxon>Eukaryota</taxon>
        <taxon>Metazoa</taxon>
        <taxon>Echinodermata</taxon>
        <taxon>Eleutherozoa</taxon>
        <taxon>Echinozoa</taxon>
        <taxon>Holothuroidea</taxon>
        <taxon>Aspidochirotacea</taxon>
        <taxon>Aspidochirotida</taxon>
        <taxon>Holothuriidae</taxon>
        <taxon>Holothuria</taxon>
    </lineage>
</organism>
<evidence type="ECO:0000256" key="1">
    <source>
        <dbReference type="SAM" id="MobiDB-lite"/>
    </source>
</evidence>
<keyword evidence="2" id="KW-0472">Membrane</keyword>
<feature type="region of interest" description="Disordered" evidence="1">
    <location>
        <begin position="20"/>
        <end position="40"/>
    </location>
</feature>
<evidence type="ECO:0000313" key="3">
    <source>
        <dbReference type="EMBL" id="KAJ8039931.1"/>
    </source>
</evidence>